<dbReference type="Proteomes" id="UP001164746">
    <property type="component" value="Chromosome 11"/>
</dbReference>
<protein>
    <submittedName>
        <fullName evidence="3">Uncharacterized protein</fullName>
    </submittedName>
</protein>
<sequence>MSSQKLNVMLWLFVFLTACTTPVLGKNVLVSMLDNEVRRCITDQSEPPVLNEDALVRRIMTVVQNESSFQQVMKCVELYVAITFGGFLSEHFYLFSLEDRAHIIAQAYSRLSVVSWDCLAGRLQTSACVEVPDDMAGNDVCRYTQSPSPISHVATTDYTVFTTRYDRTSVAHTEHVSTEIDFNSTALLQCVRSVYGFGEDTFVYLFLPDMYTKWAIQFSSGPHNVTELNAHAMDLFCGRVVEYSACVSGQIARSKHPVDTRLRPFFNLQGLEFQFRRYCDGRSAVNQQYMCMFQWSSSCEGGSFIEMLMNMSMTPFLEDQYGQRCGAMRRSIRCRVQDVSACDQELATAMHGFLNGLLRPDCEQGANYTVPDLPTATDGDHKSNSTQGEKGGHRTAASITASVNVHLLAIASI</sequence>
<organism evidence="3 4">
    <name type="scientific">Mya arenaria</name>
    <name type="common">Soft-shell clam</name>
    <dbReference type="NCBI Taxonomy" id="6604"/>
    <lineage>
        <taxon>Eukaryota</taxon>
        <taxon>Metazoa</taxon>
        <taxon>Spiralia</taxon>
        <taxon>Lophotrochozoa</taxon>
        <taxon>Mollusca</taxon>
        <taxon>Bivalvia</taxon>
        <taxon>Autobranchia</taxon>
        <taxon>Heteroconchia</taxon>
        <taxon>Euheterodonta</taxon>
        <taxon>Imparidentia</taxon>
        <taxon>Neoheterodontei</taxon>
        <taxon>Myida</taxon>
        <taxon>Myoidea</taxon>
        <taxon>Myidae</taxon>
        <taxon>Mya</taxon>
    </lineage>
</organism>
<feature type="signal peptide" evidence="2">
    <location>
        <begin position="1"/>
        <end position="25"/>
    </location>
</feature>
<name>A0ABY7FC22_MYAAR</name>
<proteinExistence type="predicted"/>
<accession>A0ABY7FC22</accession>
<reference evidence="3" key="1">
    <citation type="submission" date="2022-11" db="EMBL/GenBank/DDBJ databases">
        <title>Centuries of genome instability and evolution in soft-shell clam transmissible cancer (bioRxiv).</title>
        <authorList>
            <person name="Hart S.F.M."/>
            <person name="Yonemitsu M.A."/>
            <person name="Giersch R.M."/>
            <person name="Beal B.F."/>
            <person name="Arriagada G."/>
            <person name="Davis B.W."/>
            <person name="Ostrander E.A."/>
            <person name="Goff S.P."/>
            <person name="Metzger M.J."/>
        </authorList>
    </citation>
    <scope>NUCLEOTIDE SEQUENCE</scope>
    <source>
        <strain evidence="3">MELC-2E11</strain>
        <tissue evidence="3">Siphon/mantle</tissue>
    </source>
</reference>
<keyword evidence="4" id="KW-1185">Reference proteome</keyword>
<dbReference type="EMBL" id="CP111022">
    <property type="protein sequence ID" value="WAR18914.1"/>
    <property type="molecule type" value="Genomic_DNA"/>
</dbReference>
<dbReference type="PROSITE" id="PS51257">
    <property type="entry name" value="PROKAR_LIPOPROTEIN"/>
    <property type="match status" value="1"/>
</dbReference>
<feature type="chain" id="PRO_5046880435" evidence="2">
    <location>
        <begin position="26"/>
        <end position="413"/>
    </location>
</feature>
<evidence type="ECO:0000313" key="4">
    <source>
        <dbReference type="Proteomes" id="UP001164746"/>
    </source>
</evidence>
<evidence type="ECO:0000256" key="1">
    <source>
        <dbReference type="SAM" id="MobiDB-lite"/>
    </source>
</evidence>
<evidence type="ECO:0000256" key="2">
    <source>
        <dbReference type="SAM" id="SignalP"/>
    </source>
</evidence>
<keyword evidence="2" id="KW-0732">Signal</keyword>
<evidence type="ECO:0000313" key="3">
    <source>
        <dbReference type="EMBL" id="WAR18914.1"/>
    </source>
</evidence>
<feature type="region of interest" description="Disordered" evidence="1">
    <location>
        <begin position="369"/>
        <end position="395"/>
    </location>
</feature>
<gene>
    <name evidence="3" type="ORF">MAR_000752</name>
</gene>